<dbReference type="InParanoid" id="H3GT60"/>
<accession>H3GT60</accession>
<dbReference type="GO" id="GO:0003677">
    <property type="term" value="F:DNA binding"/>
    <property type="evidence" value="ECO:0007669"/>
    <property type="project" value="InterPro"/>
</dbReference>
<evidence type="ECO:0000259" key="1">
    <source>
        <dbReference type="Pfam" id="PF05225"/>
    </source>
</evidence>
<dbReference type="Pfam" id="PF05225">
    <property type="entry name" value="HTH_psq"/>
    <property type="match status" value="1"/>
</dbReference>
<organism evidence="2 3">
    <name type="scientific">Phytophthora ramorum</name>
    <name type="common">Sudden oak death agent</name>
    <dbReference type="NCBI Taxonomy" id="164328"/>
    <lineage>
        <taxon>Eukaryota</taxon>
        <taxon>Sar</taxon>
        <taxon>Stramenopiles</taxon>
        <taxon>Oomycota</taxon>
        <taxon>Peronosporomycetes</taxon>
        <taxon>Peronosporales</taxon>
        <taxon>Peronosporaceae</taxon>
        <taxon>Phytophthora</taxon>
    </lineage>
</organism>
<name>H3GT60_PHYRM</name>
<dbReference type="EnsemblProtists" id="Phyra80277">
    <property type="protein sequence ID" value="Phyra80277"/>
    <property type="gene ID" value="Phyra80277"/>
</dbReference>
<dbReference type="VEuPathDB" id="FungiDB:KRP22_13224"/>
<sequence>MRSLGAENRAQSPSRDVGSAAIAAVAGGLSERKATKAYGVSRGPLHQRINGRVPLEARTGTQLDYTTEGADRGVVEMVRYRALRRMCVEFEELRGMLQLLDIDRASASTADVVSHYFNNPQRVMKKLDLSDKPNRIWNCDETPLSNLLQVTERQNRVLRELDLNVDALNVVNLLRARR</sequence>
<reference evidence="2" key="2">
    <citation type="submission" date="2015-06" db="UniProtKB">
        <authorList>
            <consortium name="EnsemblProtists"/>
        </authorList>
    </citation>
    <scope>IDENTIFICATION</scope>
    <source>
        <strain evidence="2">Pr102</strain>
    </source>
</reference>
<evidence type="ECO:0000313" key="3">
    <source>
        <dbReference type="Proteomes" id="UP000005238"/>
    </source>
</evidence>
<dbReference type="eggNOG" id="ENOG502RH20">
    <property type="taxonomic scope" value="Eukaryota"/>
</dbReference>
<dbReference type="EMBL" id="DS566044">
    <property type="status" value="NOT_ANNOTATED_CDS"/>
    <property type="molecule type" value="Genomic_DNA"/>
</dbReference>
<dbReference type="HOGENOM" id="CLU_1513489_0_0_1"/>
<proteinExistence type="predicted"/>
<evidence type="ECO:0000313" key="2">
    <source>
        <dbReference type="EnsemblProtists" id="Phyra80277"/>
    </source>
</evidence>
<keyword evidence="3" id="KW-1185">Reference proteome</keyword>
<dbReference type="AlphaFoldDB" id="H3GT60"/>
<dbReference type="Proteomes" id="UP000005238">
    <property type="component" value="Unassembled WGS sequence"/>
</dbReference>
<feature type="domain" description="HTH psq-type" evidence="1">
    <location>
        <begin position="20"/>
        <end position="55"/>
    </location>
</feature>
<dbReference type="VEuPathDB" id="FungiDB:KRP23_13341"/>
<reference evidence="3" key="1">
    <citation type="journal article" date="2006" name="Science">
        <title>Phytophthora genome sequences uncover evolutionary origins and mechanisms of pathogenesis.</title>
        <authorList>
            <person name="Tyler B.M."/>
            <person name="Tripathy S."/>
            <person name="Zhang X."/>
            <person name="Dehal P."/>
            <person name="Jiang R.H."/>
            <person name="Aerts A."/>
            <person name="Arredondo F.D."/>
            <person name="Baxter L."/>
            <person name="Bensasson D."/>
            <person name="Beynon J.L."/>
            <person name="Chapman J."/>
            <person name="Damasceno C.M."/>
            <person name="Dorrance A.E."/>
            <person name="Dou D."/>
            <person name="Dickerman A.W."/>
            <person name="Dubchak I.L."/>
            <person name="Garbelotto M."/>
            <person name="Gijzen M."/>
            <person name="Gordon S.G."/>
            <person name="Govers F."/>
            <person name="Grunwald N.J."/>
            <person name="Huang W."/>
            <person name="Ivors K.L."/>
            <person name="Jones R.W."/>
            <person name="Kamoun S."/>
            <person name="Krampis K."/>
            <person name="Lamour K.H."/>
            <person name="Lee M.K."/>
            <person name="McDonald W.H."/>
            <person name="Medina M."/>
            <person name="Meijer H.J."/>
            <person name="Nordberg E.K."/>
            <person name="Maclean D.J."/>
            <person name="Ospina-Giraldo M.D."/>
            <person name="Morris P.F."/>
            <person name="Phuntumart V."/>
            <person name="Putnam N.H."/>
            <person name="Rash S."/>
            <person name="Rose J.K."/>
            <person name="Sakihama Y."/>
            <person name="Salamov A.A."/>
            <person name="Savidor A."/>
            <person name="Scheuring C.F."/>
            <person name="Smith B.M."/>
            <person name="Sobral B.W."/>
            <person name="Terry A."/>
            <person name="Torto-Alalibo T.A."/>
            <person name="Win J."/>
            <person name="Xu Z."/>
            <person name="Zhang H."/>
            <person name="Grigoriev I.V."/>
            <person name="Rokhsar D.S."/>
            <person name="Boore J.L."/>
        </authorList>
    </citation>
    <scope>NUCLEOTIDE SEQUENCE [LARGE SCALE GENOMIC DNA]</scope>
    <source>
        <strain evidence="3">Pr102</strain>
    </source>
</reference>
<dbReference type="InterPro" id="IPR007889">
    <property type="entry name" value="HTH_Psq"/>
</dbReference>
<protein>
    <recommendedName>
        <fullName evidence="1">HTH psq-type domain-containing protein</fullName>
    </recommendedName>
</protein>